<reference evidence="2 3" key="1">
    <citation type="submission" date="2017-12" db="EMBL/GenBank/DDBJ databases">
        <title>Comparative genomics of Botrytis spp.</title>
        <authorList>
            <person name="Valero-Jimenez C.A."/>
            <person name="Tapia P."/>
            <person name="Veloso J."/>
            <person name="Silva-Moreno E."/>
            <person name="Staats M."/>
            <person name="Valdes J.H."/>
            <person name="Van Kan J.A.L."/>
        </authorList>
    </citation>
    <scope>NUCLEOTIDE SEQUENCE [LARGE SCALE GENOMIC DNA]</scope>
    <source>
        <strain evidence="2 3">MUCL2120</strain>
    </source>
</reference>
<dbReference type="EMBL" id="PQXJ01000161">
    <property type="protein sequence ID" value="TGO59500.1"/>
    <property type="molecule type" value="Genomic_DNA"/>
</dbReference>
<feature type="compositionally biased region" description="Polar residues" evidence="1">
    <location>
        <begin position="11"/>
        <end position="23"/>
    </location>
</feature>
<dbReference type="OrthoDB" id="3534592at2759"/>
<gene>
    <name evidence="2" type="ORF">BOTNAR_0161g00110</name>
</gene>
<sequence length="157" mass="18377">MASKITLRDLFNTSKSASSTENIPHTKRTSRFTEHLDRNTDQIAEDRLYSIEKIERDEMVEVAFEQYMKKHPRQWNKLRWDESYKKQNEKYDEPSENDADSVHIEWSEETVKGTSENIFRGPKRRISPVKKVRQDKVAKGVAVAKKALCFGSLTPEE</sequence>
<name>A0A4Z1IJV3_9HELO</name>
<dbReference type="Proteomes" id="UP000297452">
    <property type="component" value="Unassembled WGS sequence"/>
</dbReference>
<keyword evidence="3" id="KW-1185">Reference proteome</keyword>
<dbReference type="AlphaFoldDB" id="A0A4Z1IJV3"/>
<proteinExistence type="predicted"/>
<feature type="region of interest" description="Disordered" evidence="1">
    <location>
        <begin position="1"/>
        <end position="30"/>
    </location>
</feature>
<evidence type="ECO:0000313" key="2">
    <source>
        <dbReference type="EMBL" id="TGO59500.1"/>
    </source>
</evidence>
<evidence type="ECO:0000313" key="3">
    <source>
        <dbReference type="Proteomes" id="UP000297452"/>
    </source>
</evidence>
<evidence type="ECO:0000256" key="1">
    <source>
        <dbReference type="SAM" id="MobiDB-lite"/>
    </source>
</evidence>
<protein>
    <submittedName>
        <fullName evidence="2">Uncharacterized protein</fullName>
    </submittedName>
</protein>
<accession>A0A4Z1IJV3</accession>
<organism evidence="2 3">
    <name type="scientific">Botryotinia narcissicola</name>
    <dbReference type="NCBI Taxonomy" id="278944"/>
    <lineage>
        <taxon>Eukaryota</taxon>
        <taxon>Fungi</taxon>
        <taxon>Dikarya</taxon>
        <taxon>Ascomycota</taxon>
        <taxon>Pezizomycotina</taxon>
        <taxon>Leotiomycetes</taxon>
        <taxon>Helotiales</taxon>
        <taxon>Sclerotiniaceae</taxon>
        <taxon>Botryotinia</taxon>
    </lineage>
</organism>
<comment type="caution">
    <text evidence="2">The sequence shown here is derived from an EMBL/GenBank/DDBJ whole genome shotgun (WGS) entry which is preliminary data.</text>
</comment>